<evidence type="ECO:0000313" key="2">
    <source>
        <dbReference type="EMBL" id="PIT41516.1"/>
    </source>
</evidence>
<reference evidence="2" key="1">
    <citation type="journal article" date="2017" name="MBio">
        <title>Type VI secretion-mediated competition in the bee gut microbiome.</title>
        <authorList>
            <person name="Steele M.I."/>
            <person name="Kwong W.K."/>
            <person name="Powell J.E."/>
            <person name="Whiteley M."/>
            <person name="Moran N.A."/>
        </authorList>
    </citation>
    <scope>NUCLEOTIDE SEQUENCE [LARGE SCALE GENOMIC DNA]</scope>
    <source>
        <strain evidence="2">WkB273</strain>
    </source>
</reference>
<dbReference type="Proteomes" id="UP000230202">
    <property type="component" value="Unassembled WGS sequence"/>
</dbReference>
<organism evidence="2 3">
    <name type="scientific">Snodgrassella alvi</name>
    <dbReference type="NCBI Taxonomy" id="1196083"/>
    <lineage>
        <taxon>Bacteria</taxon>
        <taxon>Pseudomonadati</taxon>
        <taxon>Pseudomonadota</taxon>
        <taxon>Betaproteobacteria</taxon>
        <taxon>Neisseriales</taxon>
        <taxon>Neisseriaceae</taxon>
        <taxon>Snodgrassella</taxon>
    </lineage>
</organism>
<protein>
    <recommendedName>
        <fullName evidence="1">Glycosyltransferase 2-like domain-containing protein</fullName>
    </recommendedName>
</protein>
<dbReference type="SUPFAM" id="SSF53448">
    <property type="entry name" value="Nucleotide-diphospho-sugar transferases"/>
    <property type="match status" value="1"/>
</dbReference>
<proteinExistence type="predicted"/>
<evidence type="ECO:0000313" key="3">
    <source>
        <dbReference type="Proteomes" id="UP000230202"/>
    </source>
</evidence>
<dbReference type="PANTHER" id="PTHR22916:SF3">
    <property type="entry name" value="UDP-GLCNAC:BETAGAL BETA-1,3-N-ACETYLGLUCOSAMINYLTRANSFERASE-LIKE PROTEIN 1"/>
    <property type="match status" value="1"/>
</dbReference>
<evidence type="ECO:0000259" key="1">
    <source>
        <dbReference type="Pfam" id="PF00535"/>
    </source>
</evidence>
<dbReference type="RefSeq" id="WP_180295815.1">
    <property type="nucleotide sequence ID" value="NZ_MEIL01000016.1"/>
</dbReference>
<gene>
    <name evidence="2" type="ORF">BHC54_01865</name>
</gene>
<comment type="caution">
    <text evidence="2">The sequence shown here is derived from an EMBL/GenBank/DDBJ whole genome shotgun (WGS) entry which is preliminary data.</text>
</comment>
<dbReference type="InterPro" id="IPR001173">
    <property type="entry name" value="Glyco_trans_2-like"/>
</dbReference>
<dbReference type="Pfam" id="PF00535">
    <property type="entry name" value="Glycos_transf_2"/>
    <property type="match status" value="1"/>
</dbReference>
<dbReference type="AlphaFoldDB" id="A0A2N9X9J4"/>
<name>A0A2N9X9J4_9NEIS</name>
<dbReference type="PANTHER" id="PTHR22916">
    <property type="entry name" value="GLYCOSYLTRANSFERASE"/>
    <property type="match status" value="1"/>
</dbReference>
<dbReference type="CDD" id="cd00761">
    <property type="entry name" value="Glyco_tranf_GTA_type"/>
    <property type="match status" value="1"/>
</dbReference>
<accession>A0A2N9X9J4</accession>
<dbReference type="EMBL" id="MEIL01000016">
    <property type="protein sequence ID" value="PIT41516.1"/>
    <property type="molecule type" value="Genomic_DNA"/>
</dbReference>
<dbReference type="GO" id="GO:0016758">
    <property type="term" value="F:hexosyltransferase activity"/>
    <property type="evidence" value="ECO:0007669"/>
    <property type="project" value="UniProtKB-ARBA"/>
</dbReference>
<feature type="domain" description="Glycosyltransferase 2-like" evidence="1">
    <location>
        <begin position="7"/>
        <end position="154"/>
    </location>
</feature>
<dbReference type="InterPro" id="IPR029044">
    <property type="entry name" value="Nucleotide-diphossugar_trans"/>
</dbReference>
<sequence length="330" mass="38333">MGKIELSILIPVFNVGVYLPELLESLLPNLPANVEVIFYDDCSQDDSLAIIRKYQQIYTDAFIRVLCGQENKGITQVRQCLLHSTQAEYIWFIDSDDKVESLAVQQIMGILKQYHPDVLLFDYDVFFDNTGKLKSKEHLSIAPANTLLHQKNGNLFHLAIMDGKHYFWNKVFRRQLATKVCRFTIPAYEDIANTPSLLHECQTYFYYPQVLVHYRIWPNSIVQKMSLKQVYGIEAYLTQAFYAETIVGDEKCCAYLLYKAHLYYFRLCRKLAKTAMPEKEKKAILHKAAELFVVKRLSILTTILLLLRTHMWDKAAKLMLKSALFALTHK</sequence>
<dbReference type="Gene3D" id="3.90.550.10">
    <property type="entry name" value="Spore Coat Polysaccharide Biosynthesis Protein SpsA, Chain A"/>
    <property type="match status" value="1"/>
</dbReference>
<keyword evidence="3" id="KW-1185">Reference proteome</keyword>